<name>A0A4D7JSV1_9BACT</name>
<reference evidence="2 3" key="1">
    <citation type="submission" date="2018-04" db="EMBL/GenBank/DDBJ databases">
        <title>Complete genome uncultured novel isolate.</title>
        <authorList>
            <person name="Merlino G."/>
        </authorList>
    </citation>
    <scope>NUCLEOTIDE SEQUENCE [LARGE SCALE GENOMIC DNA]</scope>
    <source>
        <strain evidence="3">R1DC9</strain>
    </source>
</reference>
<dbReference type="EMBL" id="CP028923">
    <property type="protein sequence ID" value="QCK16560.1"/>
    <property type="molecule type" value="Genomic_DNA"/>
</dbReference>
<dbReference type="KEGG" id="fpf:DCC35_18415"/>
<evidence type="ECO:0000313" key="3">
    <source>
        <dbReference type="Proteomes" id="UP000298616"/>
    </source>
</evidence>
<sequence>MCSTKGIGELFLGKSDEMVIAYDDLTNKISQWKPYSAGASTHSIVVTSKKAWLIIKPMKNELDLKFYYDEKLVSPRIKKSPITQINMPIICA</sequence>
<dbReference type="Pfam" id="PF18899">
    <property type="entry name" value="DUF5655"/>
    <property type="match status" value="1"/>
</dbReference>
<dbReference type="RefSeq" id="WP_137092151.1">
    <property type="nucleotide sequence ID" value="NZ_CP028923.1"/>
</dbReference>
<feature type="domain" description="DUF5655" evidence="1">
    <location>
        <begin position="8"/>
        <end position="84"/>
    </location>
</feature>
<accession>A0A4D7JSV1</accession>
<dbReference type="OrthoDB" id="1118588at2"/>
<evidence type="ECO:0000259" key="1">
    <source>
        <dbReference type="Pfam" id="PF18899"/>
    </source>
</evidence>
<evidence type="ECO:0000313" key="2">
    <source>
        <dbReference type="EMBL" id="QCK16560.1"/>
    </source>
</evidence>
<dbReference type="InterPro" id="IPR043714">
    <property type="entry name" value="DUF5655"/>
</dbReference>
<organism evidence="2 3">
    <name type="scientific">Mangrovivirga cuniculi</name>
    <dbReference type="NCBI Taxonomy" id="2715131"/>
    <lineage>
        <taxon>Bacteria</taxon>
        <taxon>Pseudomonadati</taxon>
        <taxon>Bacteroidota</taxon>
        <taxon>Cytophagia</taxon>
        <taxon>Cytophagales</taxon>
        <taxon>Mangrovivirgaceae</taxon>
        <taxon>Mangrovivirga</taxon>
    </lineage>
</organism>
<dbReference type="Proteomes" id="UP000298616">
    <property type="component" value="Chromosome"/>
</dbReference>
<keyword evidence="3" id="KW-1185">Reference proteome</keyword>
<gene>
    <name evidence="2" type="ORF">DCC35_18415</name>
</gene>
<proteinExistence type="predicted"/>
<dbReference type="AlphaFoldDB" id="A0A4D7JSV1"/>
<protein>
    <recommendedName>
        <fullName evidence="1">DUF5655 domain-containing protein</fullName>
    </recommendedName>
</protein>